<evidence type="ECO:0000313" key="1">
    <source>
        <dbReference type="EMBL" id="TGO89646.1"/>
    </source>
</evidence>
<evidence type="ECO:0000313" key="2">
    <source>
        <dbReference type="Proteomes" id="UP000297280"/>
    </source>
</evidence>
<reference evidence="1 2" key="1">
    <citation type="submission" date="2017-12" db="EMBL/GenBank/DDBJ databases">
        <title>Comparative genomics of Botrytis spp.</title>
        <authorList>
            <person name="Valero-Jimenez C.A."/>
            <person name="Tapia P."/>
            <person name="Veloso J."/>
            <person name="Silva-Moreno E."/>
            <person name="Staats M."/>
            <person name="Valdes J.H."/>
            <person name="Van Kan J.A.L."/>
        </authorList>
    </citation>
    <scope>NUCLEOTIDE SEQUENCE [LARGE SCALE GENOMIC DNA]</scope>
    <source>
        <strain evidence="1 2">MUCL3349</strain>
    </source>
</reference>
<protein>
    <submittedName>
        <fullName evidence="1">Uncharacterized protein</fullName>
    </submittedName>
</protein>
<dbReference type="AlphaFoldDB" id="A0A4Z1KYV8"/>
<comment type="caution">
    <text evidence="1">The sequence shown here is derived from an EMBL/GenBank/DDBJ whole genome shotgun (WGS) entry which is preliminary data.</text>
</comment>
<dbReference type="Proteomes" id="UP000297280">
    <property type="component" value="Unassembled WGS sequence"/>
</dbReference>
<gene>
    <name evidence="1" type="ORF">BPOR_0099g00010</name>
</gene>
<sequence>MPHSHSLFNDNFTEHIQILASLSVNTTQINIVNLFQVSITLTELAIGGNYHTTDIMDSYGNNPSMVSSAQLLLEIVIGGDISDRFRAEFMICKHRLTLRSSGSAACPDS</sequence>
<name>A0A4Z1KYV8_9HELO</name>
<accession>A0A4Z1KYV8</accession>
<proteinExistence type="predicted"/>
<dbReference type="EMBL" id="PQXO01000099">
    <property type="protein sequence ID" value="TGO89646.1"/>
    <property type="molecule type" value="Genomic_DNA"/>
</dbReference>
<organism evidence="1 2">
    <name type="scientific">Botrytis porri</name>
    <dbReference type="NCBI Taxonomy" id="87229"/>
    <lineage>
        <taxon>Eukaryota</taxon>
        <taxon>Fungi</taxon>
        <taxon>Dikarya</taxon>
        <taxon>Ascomycota</taxon>
        <taxon>Pezizomycotina</taxon>
        <taxon>Leotiomycetes</taxon>
        <taxon>Helotiales</taxon>
        <taxon>Sclerotiniaceae</taxon>
        <taxon>Botrytis</taxon>
    </lineage>
</organism>
<keyword evidence="2" id="KW-1185">Reference proteome</keyword>